<feature type="domain" description="FAD-binding PCMH-type" evidence="6">
    <location>
        <begin position="62"/>
        <end position="236"/>
    </location>
</feature>
<organism evidence="7 8">
    <name type="scientific">Ambispora leptoticha</name>
    <dbReference type="NCBI Taxonomy" id="144679"/>
    <lineage>
        <taxon>Eukaryota</taxon>
        <taxon>Fungi</taxon>
        <taxon>Fungi incertae sedis</taxon>
        <taxon>Mucoromycota</taxon>
        <taxon>Glomeromycotina</taxon>
        <taxon>Glomeromycetes</taxon>
        <taxon>Archaeosporales</taxon>
        <taxon>Ambisporaceae</taxon>
        <taxon>Ambispora</taxon>
    </lineage>
</organism>
<evidence type="ECO:0000259" key="6">
    <source>
        <dbReference type="PROSITE" id="PS51387"/>
    </source>
</evidence>
<gene>
    <name evidence="7" type="ORF">ALEPTO_LOCUS3055</name>
</gene>
<dbReference type="GO" id="GO:0071949">
    <property type="term" value="F:FAD binding"/>
    <property type="evidence" value="ECO:0007669"/>
    <property type="project" value="InterPro"/>
</dbReference>
<dbReference type="Pfam" id="PF01565">
    <property type="entry name" value="FAD_binding_4"/>
    <property type="match status" value="1"/>
</dbReference>
<feature type="signal peptide" evidence="5">
    <location>
        <begin position="1"/>
        <end position="27"/>
    </location>
</feature>
<feature type="chain" id="PRO_5040265404" description="D-arabinono-1,4-lactone oxidase" evidence="5">
    <location>
        <begin position="28"/>
        <end position="520"/>
    </location>
</feature>
<dbReference type="PANTHER" id="PTHR43762">
    <property type="entry name" value="L-GULONOLACTONE OXIDASE"/>
    <property type="match status" value="1"/>
</dbReference>
<dbReference type="InterPro" id="IPR007173">
    <property type="entry name" value="ALO_C"/>
</dbReference>
<dbReference type="AlphaFoldDB" id="A0A9N8WSV9"/>
<keyword evidence="5" id="KW-0732">Signal</keyword>
<comment type="caution">
    <text evidence="7">The sequence shown here is derived from an EMBL/GenBank/DDBJ whole genome shotgun (WGS) entry which is preliminary data.</text>
</comment>
<dbReference type="Proteomes" id="UP000789508">
    <property type="component" value="Unassembled WGS sequence"/>
</dbReference>
<dbReference type="InterPro" id="IPR016169">
    <property type="entry name" value="FAD-bd_PCMH_sub2"/>
</dbReference>
<dbReference type="EC" id="1.1.3.37" evidence="2"/>
<dbReference type="OrthoDB" id="610608at2759"/>
<dbReference type="PANTHER" id="PTHR43762:SF1">
    <property type="entry name" value="D-ARABINONO-1,4-LACTONE OXIDASE"/>
    <property type="match status" value="1"/>
</dbReference>
<evidence type="ECO:0000256" key="2">
    <source>
        <dbReference type="ARBA" id="ARBA00013136"/>
    </source>
</evidence>
<protein>
    <recommendedName>
        <fullName evidence="2">D-arabinono-1,4-lactone oxidase</fullName>
        <ecNumber evidence="2">1.1.3.37</ecNumber>
    </recommendedName>
    <alternativeName>
        <fullName evidence="4">L-galactono-gamma-lactone oxidase</fullName>
    </alternativeName>
</protein>
<keyword evidence="8" id="KW-1185">Reference proteome</keyword>
<keyword evidence="3" id="KW-0560">Oxidoreductase</keyword>
<evidence type="ECO:0000256" key="5">
    <source>
        <dbReference type="SAM" id="SignalP"/>
    </source>
</evidence>
<evidence type="ECO:0000313" key="8">
    <source>
        <dbReference type="Proteomes" id="UP000789508"/>
    </source>
</evidence>
<dbReference type="PIRSF" id="PIRSF000136">
    <property type="entry name" value="LGO_GLO"/>
    <property type="match status" value="1"/>
</dbReference>
<dbReference type="InterPro" id="IPR010031">
    <property type="entry name" value="FAD_lactone_oxidase-like"/>
</dbReference>
<comment type="pathway">
    <text evidence="1">Cofactor biosynthesis; D-erythroascorbate biosynthesis; dehydro-D-arabinono-1,4-lactone from D-arabinose: step 2/2.</text>
</comment>
<dbReference type="Gene3D" id="3.30.43.10">
    <property type="entry name" value="Uridine Diphospho-n-acetylenolpyruvylglucosamine Reductase, domain 2"/>
    <property type="match status" value="1"/>
</dbReference>
<reference evidence="7" key="1">
    <citation type="submission" date="2021-06" db="EMBL/GenBank/DDBJ databases">
        <authorList>
            <person name="Kallberg Y."/>
            <person name="Tangrot J."/>
            <person name="Rosling A."/>
        </authorList>
    </citation>
    <scope>NUCLEOTIDE SEQUENCE</scope>
    <source>
        <strain evidence="7">FL130A</strain>
    </source>
</reference>
<evidence type="ECO:0000256" key="3">
    <source>
        <dbReference type="ARBA" id="ARBA00023002"/>
    </source>
</evidence>
<dbReference type="InterPro" id="IPR036318">
    <property type="entry name" value="FAD-bd_PCMH-like_sf"/>
</dbReference>
<dbReference type="Gene3D" id="3.30.70.2520">
    <property type="match status" value="1"/>
</dbReference>
<evidence type="ECO:0000256" key="1">
    <source>
        <dbReference type="ARBA" id="ARBA00005083"/>
    </source>
</evidence>
<dbReference type="InterPro" id="IPR006094">
    <property type="entry name" value="Oxid_FAD_bind_N"/>
</dbReference>
<dbReference type="EMBL" id="CAJVPS010000521">
    <property type="protein sequence ID" value="CAG8492382.1"/>
    <property type="molecule type" value="Genomic_DNA"/>
</dbReference>
<dbReference type="Pfam" id="PF04030">
    <property type="entry name" value="ALO"/>
    <property type="match status" value="1"/>
</dbReference>
<evidence type="ECO:0000313" key="7">
    <source>
        <dbReference type="EMBL" id="CAG8492382.1"/>
    </source>
</evidence>
<dbReference type="Gene3D" id="3.30.465.10">
    <property type="match status" value="1"/>
</dbReference>
<dbReference type="GO" id="GO:0016020">
    <property type="term" value="C:membrane"/>
    <property type="evidence" value="ECO:0007669"/>
    <property type="project" value="InterPro"/>
</dbReference>
<dbReference type="PROSITE" id="PS51387">
    <property type="entry name" value="FAD_PCMH"/>
    <property type="match status" value="1"/>
</dbReference>
<dbReference type="GO" id="GO:0003885">
    <property type="term" value="F:D-arabinono-1,4-lactone oxidase activity"/>
    <property type="evidence" value="ECO:0007669"/>
    <property type="project" value="UniProtKB-EC"/>
</dbReference>
<accession>A0A9N8WSV9</accession>
<name>A0A9N8WSV9_9GLOM</name>
<proteinExistence type="predicted"/>
<evidence type="ECO:0000256" key="4">
    <source>
        <dbReference type="ARBA" id="ARBA00033418"/>
    </source>
</evidence>
<dbReference type="SUPFAM" id="SSF56176">
    <property type="entry name" value="FAD-binding/transporter-associated domain-like"/>
    <property type="match status" value="1"/>
</dbReference>
<dbReference type="InterPro" id="IPR016167">
    <property type="entry name" value="FAD-bd_PCMH_sub1"/>
</dbReference>
<sequence length="520" mass="59381">MAYSTNSLKSTLLIIVIIATILNITESKPLKYSQRKIEVLRNFKRVFKPSSDAEWSNWAGNVVVKPEFIFYPTSVDDIKDIVKNAKENGKKVRCAAEGHSWSSLALTKDYLIVVKNLTNVKVQQNEKYGWTVTAEAGATIKQIDDTLRNHDPPLTIESMTVLNSVRAAGVVATGSHGAKFEGRSIPDNVVALQIVTGDGELHEFTEEKNPDDMNAARINLGLLGVIYTVTFRVVPMYNLRMIDSFPLAKEWIKPENFKKLVETSDGIEIFYWPFNQGKLDTSNDVLWVKQWVRTNDTPTFTQQDLEKQRQLEESSSKFAKSIYDLMLLSPEFTPALTGFLWNLSRYPSNAVYQAPDAIHYQAGIDNIPVDDLEFSYKLEKNYTTVADEFNYLFQRSVDYAKQGKFPMTIAEIRIIKSSPLWLATVHDEDPDAVYGAIEILGINNNPSWNEFANEVGKRWMDKYQARPHWAKNWEPVPGIKPYLHNLLGDRILKFENVRKKYDPNNTFFDNDSLKQVFYGS</sequence>
<dbReference type="InterPro" id="IPR016166">
    <property type="entry name" value="FAD-bd_PCMH"/>
</dbReference>